<keyword evidence="3" id="KW-1185">Reference proteome</keyword>
<accession>A0AAV4LUA7</accession>
<evidence type="ECO:0000256" key="1">
    <source>
        <dbReference type="SAM" id="MobiDB-lite"/>
    </source>
</evidence>
<organism evidence="2 3">
    <name type="scientific">Babesia caballi</name>
    <dbReference type="NCBI Taxonomy" id="5871"/>
    <lineage>
        <taxon>Eukaryota</taxon>
        <taxon>Sar</taxon>
        <taxon>Alveolata</taxon>
        <taxon>Apicomplexa</taxon>
        <taxon>Aconoidasida</taxon>
        <taxon>Piroplasmida</taxon>
        <taxon>Babesiidae</taxon>
        <taxon>Babesia</taxon>
    </lineage>
</organism>
<dbReference type="AlphaFoldDB" id="A0AAV4LUA7"/>
<comment type="caution">
    <text evidence="2">The sequence shown here is derived from an EMBL/GenBank/DDBJ whole genome shotgun (WGS) entry which is preliminary data.</text>
</comment>
<gene>
    <name evidence="2" type="ORF">BcabD6B2_27550</name>
</gene>
<dbReference type="RefSeq" id="XP_067715389.1">
    <property type="nucleotide sequence ID" value="XM_067859288.1"/>
</dbReference>
<evidence type="ECO:0000313" key="3">
    <source>
        <dbReference type="Proteomes" id="UP001497744"/>
    </source>
</evidence>
<name>A0AAV4LUA7_BABCB</name>
<proteinExistence type="predicted"/>
<dbReference type="GeneID" id="94194801"/>
<feature type="compositionally biased region" description="Polar residues" evidence="1">
    <location>
        <begin position="1"/>
        <end position="14"/>
    </location>
</feature>
<dbReference type="EMBL" id="BPLF01000002">
    <property type="protein sequence ID" value="GIX63320.1"/>
    <property type="molecule type" value="Genomic_DNA"/>
</dbReference>
<evidence type="ECO:0000313" key="2">
    <source>
        <dbReference type="EMBL" id="GIX63320.1"/>
    </source>
</evidence>
<sequence>MGYDQSQLDQQKNGDTIAEGLTGMPDGSNAGFPELQSAYEADGESSYENFLKKLEANVAGSLLNHPLASCKRFFYAYLQSRGNGADVTATIDTVKGTLVNLSASGHGSNTNDFSPLTNRIKTLLSKIRSLDPNSASSPLPPSPVPSPL</sequence>
<dbReference type="Proteomes" id="UP001497744">
    <property type="component" value="Unassembled WGS sequence"/>
</dbReference>
<protein>
    <submittedName>
        <fullName evidence="2">Chemotaxis protein CheA</fullName>
    </submittedName>
</protein>
<feature type="region of interest" description="Disordered" evidence="1">
    <location>
        <begin position="1"/>
        <end position="33"/>
    </location>
</feature>
<reference evidence="2 3" key="1">
    <citation type="submission" date="2021-06" db="EMBL/GenBank/DDBJ databases">
        <title>Genome sequence of Babesia caballi.</title>
        <authorList>
            <person name="Yamagishi J."/>
            <person name="Kidaka T."/>
            <person name="Ochi A."/>
        </authorList>
    </citation>
    <scope>NUCLEOTIDE SEQUENCE [LARGE SCALE GENOMIC DNA]</scope>
    <source>
        <strain evidence="2">USDA-D6B2</strain>
    </source>
</reference>